<evidence type="ECO:0000256" key="9">
    <source>
        <dbReference type="ARBA" id="ARBA00022833"/>
    </source>
</evidence>
<reference evidence="19 20" key="1">
    <citation type="submission" date="2024-06" db="EMBL/GenBank/DDBJ databases">
        <authorList>
            <person name="Pan Q."/>
            <person name="Wen M."/>
            <person name="Jouanno E."/>
            <person name="Zahm M."/>
            <person name="Klopp C."/>
            <person name="Cabau C."/>
            <person name="Louis A."/>
            <person name="Berthelot C."/>
            <person name="Parey E."/>
            <person name="Roest Crollius H."/>
            <person name="Montfort J."/>
            <person name="Robinson-Rechavi M."/>
            <person name="Bouchez O."/>
            <person name="Lampietro C."/>
            <person name="Lopez Roques C."/>
            <person name="Donnadieu C."/>
            <person name="Postlethwait J."/>
            <person name="Bobe J."/>
            <person name="Verreycken H."/>
            <person name="Guiguen Y."/>
        </authorList>
    </citation>
    <scope>NUCLEOTIDE SEQUENCE [LARGE SCALE GENOMIC DNA]</scope>
    <source>
        <strain evidence="19">Up_M1</strain>
        <tissue evidence="19">Testis</tissue>
    </source>
</reference>
<keyword evidence="5" id="KW-0479">Metal-binding</keyword>
<dbReference type="InterPro" id="IPR001356">
    <property type="entry name" value="HD"/>
</dbReference>
<feature type="domain" description="Homeobox" evidence="18">
    <location>
        <begin position="35"/>
        <end position="78"/>
    </location>
</feature>
<keyword evidence="7" id="KW-0863">Zinc-finger</keyword>
<feature type="DNA-binding region" description="Homeobox" evidence="15">
    <location>
        <begin position="421"/>
        <end position="470"/>
    </location>
</feature>
<evidence type="ECO:0000256" key="4">
    <source>
        <dbReference type="ARBA" id="ARBA00022553"/>
    </source>
</evidence>
<dbReference type="GO" id="GO:0003677">
    <property type="term" value="F:DNA binding"/>
    <property type="evidence" value="ECO:0007669"/>
    <property type="project" value="UniProtKB-UniRule"/>
</dbReference>
<evidence type="ECO:0000256" key="6">
    <source>
        <dbReference type="ARBA" id="ARBA00022737"/>
    </source>
</evidence>
<keyword evidence="8" id="KW-0221">Differentiation</keyword>
<evidence type="ECO:0000256" key="15">
    <source>
        <dbReference type="PROSITE-ProRule" id="PRU00108"/>
    </source>
</evidence>
<keyword evidence="14 15" id="KW-0539">Nucleus</keyword>
<dbReference type="InterPro" id="IPR009057">
    <property type="entry name" value="Homeodomain-like_sf"/>
</dbReference>
<keyword evidence="6" id="KW-0677">Repeat</keyword>
<dbReference type="GO" id="GO:0005634">
    <property type="term" value="C:nucleus"/>
    <property type="evidence" value="ECO:0007669"/>
    <property type="project" value="UniProtKB-SubCell"/>
</dbReference>
<evidence type="ECO:0000256" key="11">
    <source>
        <dbReference type="ARBA" id="ARBA00023125"/>
    </source>
</evidence>
<sequence>MPLLQRPPTFSSVPKIAVPLNSTKYNNSLDNNITLMTSFNKFPYPTHAELSWLTAVSKHTEEQIKVWFTTQRLKQGITWSPEEVEEARKKMFNGSIPPNHQTFTVLPTTTPQPTNATCPLIQPMFGQSDLVLTSIANGSTMTCSPVAGTVASYVQAIKRPLTTPSFAPELKRPMATPAEDPTEKILMAPPPVPQKERLPMAPPPVPPDIKRTVASIITSEMKRSSAAPLMASQEQLPMATSLLISKNNLPVAPSQVFPEMKSPIVTPQFMSYILPPPSLVYKDKLPISHSLQAQDLKVPITPPLITPEVRRPTIIQSVPTPLNGPFWLPSIHIDGKKTTVLATELNSGHIRGRLSEDKGPTPLMQANGVPCDDATWLPNQGPHGNNSILHANKEVLTKSEQQKSVPTQFPLLERMKGKTSEQLKILEETFQKNSFPTFNDIDNLVTSTQLSQEEIESWFLERRALRDNLEQALLNSMGSKRIRFDKSQQKVTPNGVYNQADNPRISPLPIITNCSVPLASRSLGLLKEVFTRTLWPSPDEYNHLEAQTGLARTEIVRWFKENRSALNNGTLEWKEFLHKLNSNGQNVQGALLSTENSCSIIKRCKEVKAPKVEDIGRLKEHSNLRSKDIKEWFASKLRENTSDLSQNGVQNGGSREGFGSWMEETKGMDARLGAHELVLDKERGLEDASGRLTG</sequence>
<evidence type="ECO:0000256" key="17">
    <source>
        <dbReference type="SAM" id="MobiDB-lite"/>
    </source>
</evidence>
<comment type="subcellular location">
    <subcellularLocation>
        <location evidence="1 15 16">Nucleus</location>
    </subcellularLocation>
</comment>
<dbReference type="AlphaFoldDB" id="A0ABD0VWN9"/>
<comment type="similarity">
    <text evidence="2">Belongs to the ZHX family.</text>
</comment>
<evidence type="ECO:0000256" key="16">
    <source>
        <dbReference type="RuleBase" id="RU000682"/>
    </source>
</evidence>
<keyword evidence="9" id="KW-0862">Zinc</keyword>
<feature type="DNA-binding region" description="Homeobox" evidence="15">
    <location>
        <begin position="520"/>
        <end position="570"/>
    </location>
</feature>
<evidence type="ECO:0000256" key="8">
    <source>
        <dbReference type="ARBA" id="ARBA00022782"/>
    </source>
</evidence>
<keyword evidence="10" id="KW-0805">Transcription regulation</keyword>
<feature type="domain" description="Homeobox" evidence="18">
    <location>
        <begin position="419"/>
        <end position="469"/>
    </location>
</feature>
<dbReference type="Gene3D" id="1.10.10.60">
    <property type="entry name" value="Homeodomain-like"/>
    <property type="match status" value="3"/>
</dbReference>
<dbReference type="FunFam" id="1.10.10.60:FF:000062">
    <property type="entry name" value="zinc fingers and homeoboxes protein 3"/>
    <property type="match status" value="1"/>
</dbReference>
<gene>
    <name evidence="19" type="ORF">UPYG_G00338700</name>
</gene>
<evidence type="ECO:0000256" key="1">
    <source>
        <dbReference type="ARBA" id="ARBA00004123"/>
    </source>
</evidence>
<feature type="region of interest" description="Disordered" evidence="17">
    <location>
        <begin position="165"/>
        <end position="192"/>
    </location>
</feature>
<dbReference type="GO" id="GO:0030154">
    <property type="term" value="P:cell differentiation"/>
    <property type="evidence" value="ECO:0007669"/>
    <property type="project" value="UniProtKB-KW"/>
</dbReference>
<evidence type="ECO:0000256" key="3">
    <source>
        <dbReference type="ARBA" id="ARBA00022491"/>
    </source>
</evidence>
<evidence type="ECO:0000313" key="20">
    <source>
        <dbReference type="Proteomes" id="UP001557470"/>
    </source>
</evidence>
<comment type="caution">
    <text evidence="19">The sequence shown here is derived from an EMBL/GenBank/DDBJ whole genome shotgun (WGS) entry which is preliminary data.</text>
</comment>
<dbReference type="PANTHER" id="PTHR15467">
    <property type="entry name" value="ZINC-FINGERS AND HOMEOBOXES RELATED"/>
    <property type="match status" value="1"/>
</dbReference>
<organism evidence="19 20">
    <name type="scientific">Umbra pygmaea</name>
    <name type="common">Eastern mudminnow</name>
    <dbReference type="NCBI Taxonomy" id="75934"/>
    <lineage>
        <taxon>Eukaryota</taxon>
        <taxon>Metazoa</taxon>
        <taxon>Chordata</taxon>
        <taxon>Craniata</taxon>
        <taxon>Vertebrata</taxon>
        <taxon>Euteleostomi</taxon>
        <taxon>Actinopterygii</taxon>
        <taxon>Neopterygii</taxon>
        <taxon>Teleostei</taxon>
        <taxon>Protacanthopterygii</taxon>
        <taxon>Esociformes</taxon>
        <taxon>Umbridae</taxon>
        <taxon>Umbra</taxon>
    </lineage>
</organism>
<proteinExistence type="inferred from homology"/>
<feature type="DNA-binding region" description="Homeobox" evidence="15">
    <location>
        <begin position="37"/>
        <end position="79"/>
    </location>
</feature>
<name>A0ABD0VWN9_UMBPY</name>
<dbReference type="Proteomes" id="UP001557470">
    <property type="component" value="Unassembled WGS sequence"/>
</dbReference>
<keyword evidence="11 15" id="KW-0238">DNA-binding</keyword>
<dbReference type="EMBL" id="JAGEUA010000011">
    <property type="protein sequence ID" value="KAL0962329.1"/>
    <property type="molecule type" value="Genomic_DNA"/>
</dbReference>
<feature type="domain" description="Homeobox" evidence="18">
    <location>
        <begin position="518"/>
        <end position="569"/>
    </location>
</feature>
<dbReference type="PANTHER" id="PTHR15467:SF5">
    <property type="entry name" value="ZINC FINGERS AND HOMEOBOXES PROTEIN 2"/>
    <property type="match status" value="1"/>
</dbReference>
<dbReference type="SUPFAM" id="SSF46689">
    <property type="entry name" value="Homeodomain-like"/>
    <property type="match status" value="3"/>
</dbReference>
<accession>A0ABD0VWN9</accession>
<keyword evidence="13" id="KW-0804">Transcription</keyword>
<protein>
    <recommendedName>
        <fullName evidence="18">Homeobox domain-containing protein</fullName>
    </recommendedName>
</protein>
<keyword evidence="12 15" id="KW-0371">Homeobox</keyword>
<evidence type="ECO:0000259" key="18">
    <source>
        <dbReference type="PROSITE" id="PS50071"/>
    </source>
</evidence>
<evidence type="ECO:0000256" key="7">
    <source>
        <dbReference type="ARBA" id="ARBA00022771"/>
    </source>
</evidence>
<dbReference type="GO" id="GO:0008270">
    <property type="term" value="F:zinc ion binding"/>
    <property type="evidence" value="ECO:0007669"/>
    <property type="project" value="UniProtKB-KW"/>
</dbReference>
<evidence type="ECO:0000256" key="13">
    <source>
        <dbReference type="ARBA" id="ARBA00023163"/>
    </source>
</evidence>
<dbReference type="SMART" id="SM00389">
    <property type="entry name" value="HOX"/>
    <property type="match status" value="3"/>
</dbReference>
<evidence type="ECO:0000313" key="19">
    <source>
        <dbReference type="EMBL" id="KAL0962329.1"/>
    </source>
</evidence>
<dbReference type="PROSITE" id="PS50071">
    <property type="entry name" value="HOMEOBOX_2"/>
    <property type="match status" value="3"/>
</dbReference>
<evidence type="ECO:0000256" key="5">
    <source>
        <dbReference type="ARBA" id="ARBA00022723"/>
    </source>
</evidence>
<keyword evidence="20" id="KW-1185">Reference proteome</keyword>
<evidence type="ECO:0000256" key="2">
    <source>
        <dbReference type="ARBA" id="ARBA00007440"/>
    </source>
</evidence>
<evidence type="ECO:0000256" key="14">
    <source>
        <dbReference type="ARBA" id="ARBA00023242"/>
    </source>
</evidence>
<evidence type="ECO:0000256" key="12">
    <source>
        <dbReference type="ARBA" id="ARBA00023155"/>
    </source>
</evidence>
<evidence type="ECO:0000256" key="10">
    <source>
        <dbReference type="ARBA" id="ARBA00023015"/>
    </source>
</evidence>
<keyword evidence="4" id="KW-0597">Phosphoprotein</keyword>
<dbReference type="CDD" id="cd00086">
    <property type="entry name" value="homeodomain"/>
    <property type="match status" value="3"/>
</dbReference>
<keyword evidence="3" id="KW-0678">Repressor</keyword>
<dbReference type="Pfam" id="PF00046">
    <property type="entry name" value="Homeodomain"/>
    <property type="match status" value="1"/>
</dbReference>